<dbReference type="InterPro" id="IPR013517">
    <property type="entry name" value="FG-GAP"/>
</dbReference>
<keyword evidence="1 2" id="KW-0732">Signal</keyword>
<protein>
    <submittedName>
        <fullName evidence="3">VCBS repeat-containing protein</fullName>
    </submittedName>
</protein>
<accession>A0A545TA90</accession>
<proteinExistence type="predicted"/>
<feature type="signal peptide" evidence="2">
    <location>
        <begin position="1"/>
        <end position="23"/>
    </location>
</feature>
<dbReference type="SUPFAM" id="SSF69318">
    <property type="entry name" value="Integrin alpha N-terminal domain"/>
    <property type="match status" value="1"/>
</dbReference>
<evidence type="ECO:0000256" key="1">
    <source>
        <dbReference type="ARBA" id="ARBA00022729"/>
    </source>
</evidence>
<dbReference type="PANTHER" id="PTHR44103:SF1">
    <property type="entry name" value="PROPROTEIN CONVERTASE P"/>
    <property type="match status" value="1"/>
</dbReference>
<dbReference type="Pfam" id="PF13517">
    <property type="entry name" value="FG-GAP_3"/>
    <property type="match status" value="3"/>
</dbReference>
<dbReference type="AlphaFoldDB" id="A0A545TA90"/>
<dbReference type="Gene3D" id="2.130.10.130">
    <property type="entry name" value="Integrin alpha, N-terminal"/>
    <property type="match status" value="2"/>
</dbReference>
<dbReference type="InterPro" id="IPR028994">
    <property type="entry name" value="Integrin_alpha_N"/>
</dbReference>
<reference evidence="3 4" key="1">
    <citation type="submission" date="2019-06" db="EMBL/GenBank/DDBJ databases">
        <title>Draft genome of Aliikangiella marina GYP-15.</title>
        <authorList>
            <person name="Wang G."/>
        </authorList>
    </citation>
    <scope>NUCLEOTIDE SEQUENCE [LARGE SCALE GENOMIC DNA]</scope>
    <source>
        <strain evidence="3 4">GYP-15</strain>
    </source>
</reference>
<dbReference type="PANTHER" id="PTHR44103">
    <property type="entry name" value="PROPROTEIN CONVERTASE P"/>
    <property type="match status" value="1"/>
</dbReference>
<comment type="caution">
    <text evidence="3">The sequence shown here is derived from an EMBL/GenBank/DDBJ whole genome shotgun (WGS) entry which is preliminary data.</text>
</comment>
<dbReference type="EMBL" id="VIKR01000003">
    <property type="protein sequence ID" value="TQV74133.1"/>
    <property type="molecule type" value="Genomic_DNA"/>
</dbReference>
<keyword evidence="4" id="KW-1185">Reference proteome</keyword>
<dbReference type="Proteomes" id="UP000317839">
    <property type="component" value="Unassembled WGS sequence"/>
</dbReference>
<evidence type="ECO:0000256" key="2">
    <source>
        <dbReference type="SAM" id="SignalP"/>
    </source>
</evidence>
<name>A0A545TA90_9GAMM</name>
<evidence type="ECO:0000313" key="3">
    <source>
        <dbReference type="EMBL" id="TQV74133.1"/>
    </source>
</evidence>
<sequence>MTKNTKALLISVGLLNFISQANSLELANTTYSKTLLSIGAGQAAMTFCDFDADGNQDILIANYSDNNMVVLRGDGKGKVSELRRISVGENPTGIATADINGDGKVDVAIANHETSYVTLLFGDGDGNFQKLSGSQFELDISPHPHEVKLVDLDGDNKTDLIVDSRDDDGVRFYKGADNGGFVLPGKVVQSGGDPYRGFAIGDINNDGSPDLVTPNLTNVGVLLNTGNTALQFSLSKIAHSDSPFTVELADLNGDNNRDLIVASNNRLVAIYPGNGKGDFDTRNKIEIGLNIGAKQIAIGDINGDGIQDAILTNWAGELIAIMGSTSKIETILFHHPKISNPWGVLLADMNGDGHDDFIVADGRSNSAILYLSAIN</sequence>
<organism evidence="3 4">
    <name type="scientific">Aliikangiella marina</name>
    <dbReference type="NCBI Taxonomy" id="1712262"/>
    <lineage>
        <taxon>Bacteria</taxon>
        <taxon>Pseudomonadati</taxon>
        <taxon>Pseudomonadota</taxon>
        <taxon>Gammaproteobacteria</taxon>
        <taxon>Oceanospirillales</taxon>
        <taxon>Pleioneaceae</taxon>
        <taxon>Aliikangiella</taxon>
    </lineage>
</organism>
<feature type="chain" id="PRO_5022164701" evidence="2">
    <location>
        <begin position="24"/>
        <end position="375"/>
    </location>
</feature>
<dbReference type="OrthoDB" id="6192521at2"/>
<gene>
    <name evidence="3" type="ORF">FLL45_12585</name>
</gene>
<evidence type="ECO:0000313" key="4">
    <source>
        <dbReference type="Proteomes" id="UP000317839"/>
    </source>
</evidence>